<accession>A0ABM6KP72</accession>
<dbReference type="Proteomes" id="UP000195573">
    <property type="component" value="Chromosome"/>
</dbReference>
<dbReference type="InterPro" id="IPR018357">
    <property type="entry name" value="Hexapep_transf_CS"/>
</dbReference>
<dbReference type="InterPro" id="IPR020019">
    <property type="entry name" value="AcTrfase_PglD-like"/>
</dbReference>
<keyword evidence="2" id="KW-0677">Repeat</keyword>
<dbReference type="PANTHER" id="PTHR43300">
    <property type="entry name" value="ACETYLTRANSFERASE"/>
    <property type="match status" value="1"/>
</dbReference>
<dbReference type="RefSeq" id="WP_088019688.1">
    <property type="nucleotide sequence ID" value="NZ_CP020880.1"/>
</dbReference>
<evidence type="ECO:0000313" key="4">
    <source>
        <dbReference type="EMBL" id="ART78205.1"/>
    </source>
</evidence>
<dbReference type="Gene3D" id="2.160.10.10">
    <property type="entry name" value="Hexapeptide repeat proteins"/>
    <property type="match status" value="1"/>
</dbReference>
<dbReference type="InterPro" id="IPR050179">
    <property type="entry name" value="Trans_hexapeptide_repeat"/>
</dbReference>
<sequence>MKDIAIIGAGGFGREVTWLIEEINRVNKEWNIVGFVDDNENIQGTEINGYKVVGNIEWLKMQAIYVVCAIGDPIIKKKTIERIIDSKNTYPVLIHPSVIYSDRVLFGAGSVICASSILTTDIKVGNHVIINLDCTIGHDATLGDYTTILPSVNVSGHVVTKECVSVGTGSAIIQGVSIGKNTIVGAGAIVVKDLPEDCTAVGSPAKPIKFHNVIK</sequence>
<evidence type="ECO:0000256" key="1">
    <source>
        <dbReference type="ARBA" id="ARBA00022679"/>
    </source>
</evidence>
<dbReference type="InterPro" id="IPR041561">
    <property type="entry name" value="PglD_N"/>
</dbReference>
<evidence type="ECO:0000313" key="5">
    <source>
        <dbReference type="Proteomes" id="UP000195573"/>
    </source>
</evidence>
<dbReference type="EMBL" id="CP020880">
    <property type="protein sequence ID" value="ART78205.1"/>
    <property type="molecule type" value="Genomic_DNA"/>
</dbReference>
<keyword evidence="1 4" id="KW-0808">Transferase</keyword>
<dbReference type="SUPFAM" id="SSF51161">
    <property type="entry name" value="Trimeric LpxA-like enzymes"/>
    <property type="match status" value="1"/>
</dbReference>
<dbReference type="Pfam" id="PF17836">
    <property type="entry name" value="PglD_N"/>
    <property type="match status" value="1"/>
</dbReference>
<gene>
    <name evidence="4" type="ORF">B4U37_20105</name>
</gene>
<keyword evidence="5" id="KW-1185">Reference proteome</keyword>
<evidence type="ECO:0000256" key="2">
    <source>
        <dbReference type="ARBA" id="ARBA00022737"/>
    </source>
</evidence>
<organism evidence="4 5">
    <name type="scientific">Sutcliffiella horikoshii</name>
    <dbReference type="NCBI Taxonomy" id="79883"/>
    <lineage>
        <taxon>Bacteria</taxon>
        <taxon>Bacillati</taxon>
        <taxon>Bacillota</taxon>
        <taxon>Bacilli</taxon>
        <taxon>Bacillales</taxon>
        <taxon>Bacillaceae</taxon>
        <taxon>Sutcliffiella</taxon>
    </lineage>
</organism>
<dbReference type="GO" id="GO:0016740">
    <property type="term" value="F:transferase activity"/>
    <property type="evidence" value="ECO:0007669"/>
    <property type="project" value="UniProtKB-KW"/>
</dbReference>
<name>A0ABM6KP72_9BACI</name>
<dbReference type="InterPro" id="IPR011004">
    <property type="entry name" value="Trimer_LpxA-like_sf"/>
</dbReference>
<reference evidence="4 5" key="1">
    <citation type="submission" date="2017-04" db="EMBL/GenBank/DDBJ databases">
        <title>Complete Genome Sequence of the Bacillus horikoshii 20a strain from Cuatro Cienegas, Coahuila, Mexico.</title>
        <authorList>
            <person name="Zarza E."/>
            <person name="Alcaraz L.D."/>
            <person name="Aguilar-Salinas B."/>
            <person name="Islas A."/>
            <person name="Olmedo-Alvarez G."/>
        </authorList>
    </citation>
    <scope>NUCLEOTIDE SEQUENCE [LARGE SCALE GENOMIC DNA]</scope>
    <source>
        <strain evidence="4 5">20a</strain>
    </source>
</reference>
<dbReference type="Gene3D" id="3.40.50.20">
    <property type="match status" value="1"/>
</dbReference>
<dbReference type="NCBIfam" id="TIGR03570">
    <property type="entry name" value="NeuD_NnaD"/>
    <property type="match status" value="1"/>
</dbReference>
<dbReference type="PANTHER" id="PTHR43300:SF7">
    <property type="entry name" value="UDP-N-ACETYLBACILLOSAMINE N-ACETYLTRANSFERASE"/>
    <property type="match status" value="1"/>
</dbReference>
<proteinExistence type="predicted"/>
<feature type="domain" description="PglD N-terminal" evidence="3">
    <location>
        <begin position="3"/>
        <end position="83"/>
    </location>
</feature>
<dbReference type="GeneID" id="96740706"/>
<evidence type="ECO:0000259" key="3">
    <source>
        <dbReference type="Pfam" id="PF17836"/>
    </source>
</evidence>
<protein>
    <submittedName>
        <fullName evidence="4">Transferase</fullName>
    </submittedName>
</protein>
<dbReference type="CDD" id="cd03360">
    <property type="entry name" value="LbH_AT_putative"/>
    <property type="match status" value="1"/>
</dbReference>
<dbReference type="PROSITE" id="PS00101">
    <property type="entry name" value="HEXAPEP_TRANSFERASES"/>
    <property type="match status" value="1"/>
</dbReference>